<organism evidence="1 2">
    <name type="scientific">Anabaenopsis elenkinii CCIBt3563</name>
    <dbReference type="NCBI Taxonomy" id="2779889"/>
    <lineage>
        <taxon>Bacteria</taxon>
        <taxon>Bacillati</taxon>
        <taxon>Cyanobacteriota</taxon>
        <taxon>Cyanophyceae</taxon>
        <taxon>Nostocales</taxon>
        <taxon>Nodulariaceae</taxon>
        <taxon>Anabaenopsis</taxon>
    </lineage>
</organism>
<evidence type="ECO:0000313" key="2">
    <source>
        <dbReference type="Proteomes" id="UP000593846"/>
    </source>
</evidence>
<accession>A0A7S6RDK1</accession>
<proteinExistence type="predicted"/>
<reference evidence="2" key="1">
    <citation type="submission" date="2020-10" db="EMBL/GenBank/DDBJ databases">
        <title>Genome-based taxonomic classification of the species Anabaenopsis elenkinii.</title>
        <authorList>
            <person name="Delbaje E."/>
            <person name="Andreote A.P.D."/>
            <person name="Pellegrinetti T.A."/>
            <person name="Cruz R.B."/>
            <person name="Branco L.H.Z."/>
            <person name="Fiore M.F."/>
        </authorList>
    </citation>
    <scope>NUCLEOTIDE SEQUENCE [LARGE SCALE GENOMIC DNA]</scope>
    <source>
        <strain evidence="2">CCIBt3563</strain>
    </source>
</reference>
<dbReference type="RefSeq" id="WP_200988405.1">
    <property type="nucleotide sequence ID" value="NZ_CP063311.1"/>
</dbReference>
<name>A0A7S6RDK1_9CYAN</name>
<gene>
    <name evidence="1" type="ORF">IM676_19510</name>
</gene>
<keyword evidence="2" id="KW-1185">Reference proteome</keyword>
<protein>
    <submittedName>
        <fullName evidence="1">Uncharacterized protein</fullName>
    </submittedName>
</protein>
<evidence type="ECO:0000313" key="1">
    <source>
        <dbReference type="EMBL" id="QOV22790.1"/>
    </source>
</evidence>
<dbReference type="Proteomes" id="UP000593846">
    <property type="component" value="Chromosome"/>
</dbReference>
<dbReference type="AlphaFoldDB" id="A0A7S6RDK1"/>
<sequence length="231" mass="26579">MTNSESLLSNYQALVQNHASQFDPEIASLQQLVQARMQEIRHSEQVLLEAQVIELKRITDALATDARCCLPTPELKAFVQELKQNKSNNWYTRQSETIIPEDPTTWLLATLELPIGISNYQTLEDPDAYDDERTHILYSYSLSLKLGDTEYRIEVPYKRIYNLNESTESSLKEQIDYYISGDVEGLLREINYPEAETNQLAQELSILVGYVTKLFALKPRTASFEYISTQQ</sequence>
<dbReference type="EMBL" id="CP063311">
    <property type="protein sequence ID" value="QOV22790.1"/>
    <property type="molecule type" value="Genomic_DNA"/>
</dbReference>
<dbReference type="KEGG" id="aee:IM676_19510"/>